<feature type="region of interest" description="Disordered" evidence="1">
    <location>
        <begin position="103"/>
        <end position="131"/>
    </location>
</feature>
<dbReference type="Proteomes" id="UP000316598">
    <property type="component" value="Unassembled WGS sequence"/>
</dbReference>
<feature type="compositionally biased region" description="Polar residues" evidence="1">
    <location>
        <begin position="16"/>
        <end position="27"/>
    </location>
</feature>
<gene>
    <name evidence="2" type="ORF">Pla22_32210</name>
</gene>
<dbReference type="AlphaFoldDB" id="A0A5C5WIB8"/>
<dbReference type="RefSeq" id="WP_146515701.1">
    <property type="nucleotide sequence ID" value="NZ_SJPI01000002.1"/>
</dbReference>
<organism evidence="2 3">
    <name type="scientific">Rubripirellula amarantea</name>
    <dbReference type="NCBI Taxonomy" id="2527999"/>
    <lineage>
        <taxon>Bacteria</taxon>
        <taxon>Pseudomonadati</taxon>
        <taxon>Planctomycetota</taxon>
        <taxon>Planctomycetia</taxon>
        <taxon>Pirellulales</taxon>
        <taxon>Pirellulaceae</taxon>
        <taxon>Rubripirellula</taxon>
    </lineage>
</organism>
<sequence>MSEEIGGELDAEHHSQPQASLQPQADSQADRESTGSLIDTLLYGMSIPERTVRSTSAIVGGIVGESAARLIPAAFRSSKSYDVFIQQALDVMIHDVGGVAKPGVAKSGDGSNGHSTSTPEQTTDATKADAAQESQLARKAIGSLLDVAGGATLHLSPMTVLAVFNDVAYGSSVYLNKLTAELKREGVIDESSTIHHAADLIEAMRSSSTRASGALEAPPISIDAMQQTIAEIRQEVAKVDPRTLLPQGEIERMWLEMESAATASDASLWDVSATMTMFAMNRVTLTTRGALSSVRVAGNLLDEHLVQHYFDALSEIREQGLYETLSNASAPYVEAVWQNFEAERETWTVEILTGRVFGKAWSQVREWWSSDGEEPKN</sequence>
<feature type="compositionally biased region" description="Polar residues" evidence="1">
    <location>
        <begin position="112"/>
        <end position="121"/>
    </location>
</feature>
<comment type="caution">
    <text evidence="2">The sequence shown here is derived from an EMBL/GenBank/DDBJ whole genome shotgun (WGS) entry which is preliminary data.</text>
</comment>
<name>A0A5C5WIB8_9BACT</name>
<accession>A0A5C5WIB8</accession>
<dbReference type="OrthoDB" id="272907at2"/>
<protein>
    <submittedName>
        <fullName evidence="2">Uncharacterized protein</fullName>
    </submittedName>
</protein>
<evidence type="ECO:0000313" key="3">
    <source>
        <dbReference type="Proteomes" id="UP000316598"/>
    </source>
</evidence>
<dbReference type="EMBL" id="SJPI01000002">
    <property type="protein sequence ID" value="TWT50478.1"/>
    <property type="molecule type" value="Genomic_DNA"/>
</dbReference>
<reference evidence="2 3" key="1">
    <citation type="submission" date="2019-02" db="EMBL/GenBank/DDBJ databases">
        <title>Deep-cultivation of Planctomycetes and their phenomic and genomic characterization uncovers novel biology.</title>
        <authorList>
            <person name="Wiegand S."/>
            <person name="Jogler M."/>
            <person name="Boedeker C."/>
            <person name="Pinto D."/>
            <person name="Vollmers J."/>
            <person name="Rivas-Marin E."/>
            <person name="Kohn T."/>
            <person name="Peeters S.H."/>
            <person name="Heuer A."/>
            <person name="Rast P."/>
            <person name="Oberbeckmann S."/>
            <person name="Bunk B."/>
            <person name="Jeske O."/>
            <person name="Meyerdierks A."/>
            <person name="Storesund J.E."/>
            <person name="Kallscheuer N."/>
            <person name="Luecker S."/>
            <person name="Lage O.M."/>
            <person name="Pohl T."/>
            <person name="Merkel B.J."/>
            <person name="Hornburger P."/>
            <person name="Mueller R.-W."/>
            <person name="Bruemmer F."/>
            <person name="Labrenz M."/>
            <person name="Spormann A.M."/>
            <person name="Op Den Camp H."/>
            <person name="Overmann J."/>
            <person name="Amann R."/>
            <person name="Jetten M.S.M."/>
            <person name="Mascher T."/>
            <person name="Medema M.H."/>
            <person name="Devos D.P."/>
            <person name="Kaster A.-K."/>
            <person name="Ovreas L."/>
            <person name="Rohde M."/>
            <person name="Galperin M.Y."/>
            <person name="Jogler C."/>
        </authorList>
    </citation>
    <scope>NUCLEOTIDE SEQUENCE [LARGE SCALE GENOMIC DNA]</scope>
    <source>
        <strain evidence="2 3">Pla22</strain>
    </source>
</reference>
<feature type="region of interest" description="Disordered" evidence="1">
    <location>
        <begin position="1"/>
        <end position="33"/>
    </location>
</feature>
<proteinExistence type="predicted"/>
<evidence type="ECO:0000256" key="1">
    <source>
        <dbReference type="SAM" id="MobiDB-lite"/>
    </source>
</evidence>
<feature type="compositionally biased region" description="Low complexity" evidence="1">
    <location>
        <begin position="122"/>
        <end position="131"/>
    </location>
</feature>
<keyword evidence="3" id="KW-1185">Reference proteome</keyword>
<evidence type="ECO:0000313" key="2">
    <source>
        <dbReference type="EMBL" id="TWT50478.1"/>
    </source>
</evidence>